<evidence type="ECO:0000313" key="5">
    <source>
        <dbReference type="Proteomes" id="UP000225706"/>
    </source>
</evidence>
<organism evidence="4 5">
    <name type="scientific">Stylophora pistillata</name>
    <name type="common">Smooth cauliflower coral</name>
    <dbReference type="NCBI Taxonomy" id="50429"/>
    <lineage>
        <taxon>Eukaryota</taxon>
        <taxon>Metazoa</taxon>
        <taxon>Cnidaria</taxon>
        <taxon>Anthozoa</taxon>
        <taxon>Hexacorallia</taxon>
        <taxon>Scleractinia</taxon>
        <taxon>Astrocoeniina</taxon>
        <taxon>Pocilloporidae</taxon>
        <taxon>Stylophora</taxon>
    </lineage>
</organism>
<dbReference type="Pfam" id="PF09607">
    <property type="entry name" value="BrkDBD"/>
    <property type="match status" value="1"/>
</dbReference>
<dbReference type="Pfam" id="PF03221">
    <property type="entry name" value="HTH_Tnp_Tc5"/>
    <property type="match status" value="1"/>
</dbReference>
<evidence type="ECO:0000256" key="1">
    <source>
        <dbReference type="ARBA" id="ARBA00023125"/>
    </source>
</evidence>
<name>A0A2B4T2L9_STYPI</name>
<proteinExistence type="predicted"/>
<reference evidence="5" key="1">
    <citation type="journal article" date="2017" name="bioRxiv">
        <title>Comparative analysis of the genomes of Stylophora pistillata and Acropora digitifera provides evidence for extensive differences between species of corals.</title>
        <authorList>
            <person name="Voolstra C.R."/>
            <person name="Li Y."/>
            <person name="Liew Y.J."/>
            <person name="Baumgarten S."/>
            <person name="Zoccola D."/>
            <person name="Flot J.-F."/>
            <person name="Tambutte S."/>
            <person name="Allemand D."/>
            <person name="Aranda M."/>
        </authorList>
    </citation>
    <scope>NUCLEOTIDE SEQUENCE [LARGE SCALE GENOMIC DNA]</scope>
</reference>
<protein>
    <submittedName>
        <fullName evidence="4">Pogo transposable element with KRAB domain</fullName>
    </submittedName>
</protein>
<evidence type="ECO:0000259" key="3">
    <source>
        <dbReference type="Pfam" id="PF09607"/>
    </source>
</evidence>
<dbReference type="Proteomes" id="UP000225706">
    <property type="component" value="Unassembled WGS sequence"/>
</dbReference>
<dbReference type="InterPro" id="IPR006600">
    <property type="entry name" value="HTH_CenpB_DNA-bd_dom"/>
</dbReference>
<gene>
    <name evidence="4" type="primary">POGK</name>
    <name evidence="4" type="ORF">AWC38_SpisGene208</name>
</gene>
<dbReference type="SUPFAM" id="SSF46689">
    <property type="entry name" value="Homeodomain-like"/>
    <property type="match status" value="1"/>
</dbReference>
<comment type="caution">
    <text evidence="4">The sequence shown here is derived from an EMBL/GenBank/DDBJ whole genome shotgun (WGS) entry which is preliminary data.</text>
</comment>
<accession>A0A2B4T2L9</accession>
<keyword evidence="5" id="KW-1185">Reference proteome</keyword>
<evidence type="ECO:0000313" key="4">
    <source>
        <dbReference type="EMBL" id="PFX35028.1"/>
    </source>
</evidence>
<keyword evidence="1" id="KW-0238">DNA-binding</keyword>
<dbReference type="GO" id="GO:0003677">
    <property type="term" value="F:DNA binding"/>
    <property type="evidence" value="ECO:0007669"/>
    <property type="project" value="UniProtKB-KW"/>
</dbReference>
<evidence type="ECO:0000259" key="2">
    <source>
        <dbReference type="Pfam" id="PF03221"/>
    </source>
</evidence>
<dbReference type="InterPro" id="IPR009057">
    <property type="entry name" value="Homeodomain-like_sf"/>
</dbReference>
<sequence>METDASQSHAGKKVNSYSTEFKLEAVRFAVECNSNYQAAKKFNVDRKRIREWRANQSKLESASCKRKRLAGAGRKPFDLDIEEVLLEWVYEPRSSGFRVARKMIRSKARFLHEEKCKEMELPPTFTANIGGLYEIHSSARVVWNKPFKANVMEKYVEWMAGEAHSFTAAGNMRAPARREIIKWILAAWDGLDKTMIINSFKSCALTVAVDETEDGHIHCFKEN</sequence>
<dbReference type="EMBL" id="LSMT01000001">
    <property type="protein sequence ID" value="PFX35028.1"/>
    <property type="molecule type" value="Genomic_DNA"/>
</dbReference>
<dbReference type="STRING" id="50429.A0A2B4T2L9"/>
<dbReference type="InterPro" id="IPR018586">
    <property type="entry name" value="Brinker_DNA-bd"/>
</dbReference>
<dbReference type="AlphaFoldDB" id="A0A2B4T2L9"/>
<feature type="domain" description="Brinker DNA-binding" evidence="3">
    <location>
        <begin position="16"/>
        <end position="63"/>
    </location>
</feature>
<dbReference type="Gene3D" id="1.10.10.60">
    <property type="entry name" value="Homeodomain-like"/>
    <property type="match status" value="2"/>
</dbReference>
<feature type="domain" description="HTH CENPB-type" evidence="2">
    <location>
        <begin position="80"/>
        <end position="120"/>
    </location>
</feature>